<dbReference type="RefSeq" id="WP_224315579.1">
    <property type="nucleotide sequence ID" value="NZ_JAIRBM010000023.1"/>
</dbReference>
<reference evidence="1 2" key="1">
    <citation type="submission" date="2021-09" db="EMBL/GenBank/DDBJ databases">
        <title>The complete genome sequence of a new microorganism.</title>
        <authorList>
            <person name="Zi Z."/>
        </authorList>
    </citation>
    <scope>NUCLEOTIDE SEQUENCE [LARGE SCALE GENOMIC DNA]</scope>
    <source>
        <strain evidence="1 2">WGZ8</strain>
    </source>
</reference>
<comment type="caution">
    <text evidence="1">The sequence shown here is derived from an EMBL/GenBank/DDBJ whole genome shotgun (WGS) entry which is preliminary data.</text>
</comment>
<dbReference type="Proteomes" id="UP000704176">
    <property type="component" value="Unassembled WGS sequence"/>
</dbReference>
<dbReference type="Pfam" id="PF20137">
    <property type="entry name" value="BubE"/>
    <property type="match status" value="1"/>
</dbReference>
<organism evidence="1 2">
    <name type="scientific">Microvirga puerhi</name>
    <dbReference type="NCBI Taxonomy" id="2876078"/>
    <lineage>
        <taxon>Bacteria</taxon>
        <taxon>Pseudomonadati</taxon>
        <taxon>Pseudomonadota</taxon>
        <taxon>Alphaproteobacteria</taxon>
        <taxon>Hyphomicrobiales</taxon>
        <taxon>Methylobacteriaceae</taxon>
        <taxon>Microvirga</taxon>
    </lineage>
</organism>
<dbReference type="InterPro" id="IPR045384">
    <property type="entry name" value="DUF6527"/>
</dbReference>
<accession>A0ABS7VTD4</accession>
<evidence type="ECO:0000313" key="1">
    <source>
        <dbReference type="EMBL" id="MBZ6078827.1"/>
    </source>
</evidence>
<sequence>MRQVSFKHQFVEFIPGKLDDGVLYISMEYGSASHLCACGCGKKVVTPFTPTDWKLIYDGERVSLHPSIGNWNFPCESHYFITNGQVKWAGKWSKERIEAGRARDRQIKGRYFGSEPIDVPKESPIKRSLLERFAEWLKLPPLSTGA</sequence>
<keyword evidence="2" id="KW-1185">Reference proteome</keyword>
<dbReference type="EMBL" id="JAIRBM010000023">
    <property type="protein sequence ID" value="MBZ6078827.1"/>
    <property type="molecule type" value="Genomic_DNA"/>
</dbReference>
<proteinExistence type="predicted"/>
<gene>
    <name evidence="1" type="ORF">K9B37_21440</name>
</gene>
<evidence type="ECO:0000313" key="2">
    <source>
        <dbReference type="Proteomes" id="UP000704176"/>
    </source>
</evidence>
<name>A0ABS7VTD4_9HYPH</name>
<protein>
    <submittedName>
        <fullName evidence="1">Uncharacterized protein</fullName>
    </submittedName>
</protein>